<organism evidence="3 4">
    <name type="scientific">Arthrobacter phage Idaho</name>
    <dbReference type="NCBI Taxonomy" id="2565509"/>
    <lineage>
        <taxon>Viruses</taxon>
        <taxon>Duplodnaviria</taxon>
        <taxon>Heunggongvirae</taxon>
        <taxon>Uroviricota</taxon>
        <taxon>Caudoviricetes</taxon>
        <taxon>Feeclasvirinae</taxon>
        <taxon>Idahovirus</taxon>
        <taxon>Idahovirus idaho</taxon>
    </lineage>
</organism>
<protein>
    <submittedName>
        <fullName evidence="3">Uncharacterized protein</fullName>
    </submittedName>
</protein>
<gene>
    <name evidence="3" type="primary">19</name>
    <name evidence="3" type="ORF">SEA_IDAHO_19</name>
</gene>
<evidence type="ECO:0000256" key="1">
    <source>
        <dbReference type="SAM" id="Coils"/>
    </source>
</evidence>
<feature type="compositionally biased region" description="Polar residues" evidence="2">
    <location>
        <begin position="216"/>
        <end position="227"/>
    </location>
</feature>
<proteinExistence type="predicted"/>
<name>A0A4D6T9A8_9CAUD</name>
<accession>A0A4D6T9A8</accession>
<sequence length="292" mass="30807">MSQGKTFTVRRGQTAVPNRTIYDGFIGLGVTDGVANRLSVQAIGVLVLALSRPDDAPAGYRAYLGRGMGRDALLKALRELGAAGLRWQFKRTTAAGTMVTDTIISESPLTEDEAMAEWTAFVAKLDLAERAAAKEAAKAHAIEQERLALERAQADARAAEQAFRALAERLGVQAAQDAQASAFDGAPISGARLAGQAVPPCDGLPAHGEPAHVSLGDTQVSKETSSFIDREIQANEKAGAVELPSRGGAGGRDDAAQGPGREAVRDLLAERRNRRELKRKSLRSGLDQEAGA</sequence>
<dbReference type="EMBL" id="MK757448">
    <property type="protein sequence ID" value="QCG78283.1"/>
    <property type="molecule type" value="Genomic_DNA"/>
</dbReference>
<keyword evidence="4" id="KW-1185">Reference proteome</keyword>
<feature type="coiled-coil region" evidence="1">
    <location>
        <begin position="125"/>
        <end position="169"/>
    </location>
</feature>
<dbReference type="GeneID" id="80090764"/>
<dbReference type="KEGG" id="vg:80090764"/>
<dbReference type="RefSeq" id="YP_010761516.1">
    <property type="nucleotide sequence ID" value="NC_073597.1"/>
</dbReference>
<feature type="region of interest" description="Disordered" evidence="2">
    <location>
        <begin position="200"/>
        <end position="292"/>
    </location>
</feature>
<reference evidence="3 4" key="1">
    <citation type="submission" date="2019-04" db="EMBL/GenBank/DDBJ databases">
        <authorList>
            <person name="Oduselu T.J."/>
            <person name="Taiwo A.E."/>
            <person name="Ayodele I.E."/>
            <person name="Oyebamiji T.O."/>
            <person name="Atoyebi A.N."/>
            <person name="Omolola C.M."/>
            <person name="Lazarus F.U."/>
            <person name="Jose L.A."/>
            <person name="Akinlolu E.A."/>
            <person name="Ojebola B.M."/>
            <person name="Olatinwo S.O."/>
            <person name="Raifu M.K."/>
            <person name="Adebiyi I."/>
            <person name="Ogunleye V.O."/>
            <person name="Faleye T.O.C."/>
            <person name="Bakarey A.S."/>
            <person name="Adewumi O.M."/>
            <person name="Anetor J.I."/>
            <person name="Ademowo O.G."/>
            <person name="Garlena R.A."/>
            <person name="Russell D.A."/>
            <person name="Pope W.H."/>
            <person name="Jacobs-Sera D."/>
            <person name="Hatfull G.F."/>
        </authorList>
    </citation>
    <scope>NUCLEOTIDE SEQUENCE [LARGE SCALE GENOMIC DNA]</scope>
</reference>
<evidence type="ECO:0000313" key="4">
    <source>
        <dbReference type="Proteomes" id="UP000298729"/>
    </source>
</evidence>
<evidence type="ECO:0000256" key="2">
    <source>
        <dbReference type="SAM" id="MobiDB-lite"/>
    </source>
</evidence>
<dbReference type="Proteomes" id="UP000298729">
    <property type="component" value="Segment"/>
</dbReference>
<evidence type="ECO:0000313" key="3">
    <source>
        <dbReference type="EMBL" id="QCG78283.1"/>
    </source>
</evidence>
<feature type="compositionally biased region" description="Basic and acidic residues" evidence="2">
    <location>
        <begin position="262"/>
        <end position="273"/>
    </location>
</feature>
<keyword evidence="1" id="KW-0175">Coiled coil</keyword>